<evidence type="ECO:0000256" key="1">
    <source>
        <dbReference type="ARBA" id="ARBA00001974"/>
    </source>
</evidence>
<evidence type="ECO:0000256" key="8">
    <source>
        <dbReference type="ARBA" id="ARBA00023140"/>
    </source>
</evidence>
<dbReference type="Proteomes" id="UP001162164">
    <property type="component" value="Unassembled WGS sequence"/>
</dbReference>
<sequence>MTRSKSASLIFMVDIKIGAFLGVIVCEAGCILENLDNYLSERGLIVPLDLGSKGSCQIGGNVATNAGGMRLLRYGSMHANVLGLEVVKANGEILDCLSTLKKDNTGYHLKHLFIGSEGTLRISRLNENVGLQDFDKVLNTFKKAKQDIGEILSAVEVLDNPTMKFINERNHQQSPIGSYPFYLMIEVAGTDESHDNEKLQSSAFFRKFIHLVLRVIPLYYIQGDSEFSEVPSKGATVP</sequence>
<comment type="cofactor">
    <cofactor evidence="1">
        <name>FAD</name>
        <dbReference type="ChEBI" id="CHEBI:57692"/>
    </cofactor>
</comment>
<name>A0ABQ9J1Y9_9CUCU</name>
<proteinExistence type="inferred from homology"/>
<dbReference type="InterPro" id="IPR004113">
    <property type="entry name" value="FAD-bd_oxidored_4_C"/>
</dbReference>
<dbReference type="InterPro" id="IPR006094">
    <property type="entry name" value="Oxid_FAD_bind_N"/>
</dbReference>
<comment type="subunit">
    <text evidence="4">Homodimer.</text>
</comment>
<keyword evidence="15" id="KW-1185">Reference proteome</keyword>
<dbReference type="InterPro" id="IPR051264">
    <property type="entry name" value="FAD-oxidored/transferase_4"/>
</dbReference>
<organism evidence="14 15">
    <name type="scientific">Molorchus minor</name>
    <dbReference type="NCBI Taxonomy" id="1323400"/>
    <lineage>
        <taxon>Eukaryota</taxon>
        <taxon>Metazoa</taxon>
        <taxon>Ecdysozoa</taxon>
        <taxon>Arthropoda</taxon>
        <taxon>Hexapoda</taxon>
        <taxon>Insecta</taxon>
        <taxon>Pterygota</taxon>
        <taxon>Neoptera</taxon>
        <taxon>Endopterygota</taxon>
        <taxon>Coleoptera</taxon>
        <taxon>Polyphaga</taxon>
        <taxon>Cucujiformia</taxon>
        <taxon>Chrysomeloidea</taxon>
        <taxon>Cerambycidae</taxon>
        <taxon>Lamiinae</taxon>
        <taxon>Monochamini</taxon>
        <taxon>Molorchus</taxon>
    </lineage>
</organism>
<evidence type="ECO:0000256" key="5">
    <source>
        <dbReference type="ARBA" id="ARBA00022630"/>
    </source>
</evidence>
<dbReference type="EC" id="1.1.99.39" evidence="9"/>
<evidence type="ECO:0000313" key="15">
    <source>
        <dbReference type="Proteomes" id="UP001162164"/>
    </source>
</evidence>
<evidence type="ECO:0000256" key="6">
    <source>
        <dbReference type="ARBA" id="ARBA00022827"/>
    </source>
</evidence>
<dbReference type="InterPro" id="IPR036318">
    <property type="entry name" value="FAD-bd_PCMH-like_sf"/>
</dbReference>
<dbReference type="EMBL" id="JAPWTJ010001484">
    <property type="protein sequence ID" value="KAJ8971407.1"/>
    <property type="molecule type" value="Genomic_DNA"/>
</dbReference>
<dbReference type="Gene3D" id="3.30.70.2190">
    <property type="match status" value="1"/>
</dbReference>
<dbReference type="Gene3D" id="3.30.465.10">
    <property type="match status" value="1"/>
</dbReference>
<evidence type="ECO:0000256" key="4">
    <source>
        <dbReference type="ARBA" id="ARBA00011738"/>
    </source>
</evidence>
<comment type="caution">
    <text evidence="14">The sequence shown here is derived from an EMBL/GenBank/DDBJ whole genome shotgun (WGS) entry which is preliminary data.</text>
</comment>
<comment type="function">
    <text evidence="11">Catalyzes the oxidation of D-2-hydroxyglutarate (D-2-HG) to alpha-ketoglutarate. Also catalyzes the oxidation of other D-2-hydroxyacids, such as D-malate (D-MAL) and D-lactate (D-LAC). Exhibits high activities towards D-2-HG and D-MAL but a very weak activity towards D-LAC.</text>
</comment>
<evidence type="ECO:0000256" key="10">
    <source>
        <dbReference type="ARBA" id="ARBA00039639"/>
    </source>
</evidence>
<dbReference type="PANTHER" id="PTHR43716">
    <property type="entry name" value="D-2-HYDROXYGLUTARATE DEHYDROGENASE, MITOCHONDRIAL"/>
    <property type="match status" value="1"/>
</dbReference>
<dbReference type="Pfam" id="PF01565">
    <property type="entry name" value="FAD_binding_4"/>
    <property type="match status" value="1"/>
</dbReference>
<comment type="similarity">
    <text evidence="3">Belongs to the FAD-binding oxidoreductase/transferase type 4 family.</text>
</comment>
<dbReference type="PANTHER" id="PTHR43716:SF1">
    <property type="entry name" value="D-2-HYDROXYGLUTARATE DEHYDROGENASE, MITOCHONDRIAL"/>
    <property type="match status" value="1"/>
</dbReference>
<gene>
    <name evidence="14" type="ORF">NQ317_005523</name>
</gene>
<keyword evidence="5" id="KW-0285">Flavoprotein</keyword>
<dbReference type="SUPFAM" id="SSF55103">
    <property type="entry name" value="FAD-linked oxidases, C-terminal domain"/>
    <property type="match status" value="1"/>
</dbReference>
<evidence type="ECO:0000256" key="9">
    <source>
        <dbReference type="ARBA" id="ARBA00039003"/>
    </source>
</evidence>
<dbReference type="SUPFAM" id="SSF56176">
    <property type="entry name" value="FAD-binding/transporter-associated domain-like"/>
    <property type="match status" value="1"/>
</dbReference>
<feature type="domain" description="FAD-binding PCMH-type" evidence="13">
    <location>
        <begin position="1"/>
        <end position="122"/>
    </location>
</feature>
<evidence type="ECO:0000256" key="2">
    <source>
        <dbReference type="ARBA" id="ARBA00004275"/>
    </source>
</evidence>
<reference evidence="14" key="1">
    <citation type="journal article" date="2023" name="Insect Mol. Biol.">
        <title>Genome sequencing provides insights into the evolution of gene families encoding plant cell wall-degrading enzymes in longhorned beetles.</title>
        <authorList>
            <person name="Shin N.R."/>
            <person name="Okamura Y."/>
            <person name="Kirsch R."/>
            <person name="Pauchet Y."/>
        </authorList>
    </citation>
    <scope>NUCLEOTIDE SEQUENCE</scope>
    <source>
        <strain evidence="14">MMC_N1</strain>
    </source>
</reference>
<comment type="catalytic activity">
    <reaction evidence="12">
        <text>(R)-malate + A = oxaloacetate + AH2</text>
        <dbReference type="Rhea" id="RHEA:67460"/>
        <dbReference type="ChEBI" id="CHEBI:13193"/>
        <dbReference type="ChEBI" id="CHEBI:15588"/>
        <dbReference type="ChEBI" id="CHEBI:16452"/>
        <dbReference type="ChEBI" id="CHEBI:17499"/>
    </reaction>
    <physiologicalReaction direction="left-to-right" evidence="12">
        <dbReference type="Rhea" id="RHEA:67461"/>
    </physiologicalReaction>
</comment>
<keyword evidence="8" id="KW-0576">Peroxisome</keyword>
<evidence type="ECO:0000313" key="14">
    <source>
        <dbReference type="EMBL" id="KAJ8971407.1"/>
    </source>
</evidence>
<dbReference type="InterPro" id="IPR016169">
    <property type="entry name" value="FAD-bd_PCMH_sub2"/>
</dbReference>
<dbReference type="InterPro" id="IPR016166">
    <property type="entry name" value="FAD-bd_PCMH"/>
</dbReference>
<evidence type="ECO:0000256" key="12">
    <source>
        <dbReference type="ARBA" id="ARBA00049267"/>
    </source>
</evidence>
<evidence type="ECO:0000259" key="13">
    <source>
        <dbReference type="PROSITE" id="PS51387"/>
    </source>
</evidence>
<keyword evidence="6" id="KW-0274">FAD</keyword>
<comment type="subcellular location">
    <subcellularLocation>
        <location evidence="2">Peroxisome</location>
    </subcellularLocation>
</comment>
<accession>A0ABQ9J1Y9</accession>
<keyword evidence="7" id="KW-0560">Oxidoreductase</keyword>
<protein>
    <recommendedName>
        <fullName evidence="10">D-2-hydroxyglutarate dehydrogenase, mitochondrial</fullName>
        <ecNumber evidence="9">1.1.99.39</ecNumber>
    </recommendedName>
</protein>
<dbReference type="InterPro" id="IPR016164">
    <property type="entry name" value="FAD-linked_Oxase-like_C"/>
</dbReference>
<evidence type="ECO:0000256" key="11">
    <source>
        <dbReference type="ARBA" id="ARBA00045410"/>
    </source>
</evidence>
<evidence type="ECO:0000256" key="7">
    <source>
        <dbReference type="ARBA" id="ARBA00023002"/>
    </source>
</evidence>
<dbReference type="PROSITE" id="PS51387">
    <property type="entry name" value="FAD_PCMH"/>
    <property type="match status" value="1"/>
</dbReference>
<evidence type="ECO:0000256" key="3">
    <source>
        <dbReference type="ARBA" id="ARBA00008000"/>
    </source>
</evidence>
<dbReference type="Pfam" id="PF02913">
    <property type="entry name" value="FAD-oxidase_C"/>
    <property type="match status" value="1"/>
</dbReference>